<dbReference type="SUPFAM" id="SSF48208">
    <property type="entry name" value="Six-hairpin glycosidases"/>
    <property type="match status" value="1"/>
</dbReference>
<gene>
    <name evidence="2" type="ORF">SAMN05421779_11038</name>
</gene>
<dbReference type="Proteomes" id="UP000185678">
    <property type="component" value="Unassembled WGS sequence"/>
</dbReference>
<dbReference type="STRING" id="80876.SAMN05421779_11038"/>
<evidence type="ECO:0000313" key="2">
    <source>
        <dbReference type="EMBL" id="SIT17616.1"/>
    </source>
</evidence>
<dbReference type="RefSeq" id="WP_076401992.1">
    <property type="nucleotide sequence ID" value="NZ_FTOA01000010.1"/>
</dbReference>
<protein>
    <submittedName>
        <fullName evidence="2">Uncharacterized protein</fullName>
    </submittedName>
</protein>
<keyword evidence="3" id="KW-1185">Reference proteome</keyword>
<evidence type="ECO:0000313" key="3">
    <source>
        <dbReference type="Proteomes" id="UP000185678"/>
    </source>
</evidence>
<reference evidence="2 3" key="1">
    <citation type="submission" date="2017-01" db="EMBL/GenBank/DDBJ databases">
        <authorList>
            <person name="Mah S.A."/>
            <person name="Swanson W.J."/>
            <person name="Moy G.W."/>
            <person name="Vacquier V.D."/>
        </authorList>
    </citation>
    <scope>NUCLEOTIDE SEQUENCE [LARGE SCALE GENOMIC DNA]</scope>
    <source>
        <strain evidence="2 3">DSM 11589</strain>
    </source>
</reference>
<dbReference type="EMBL" id="FTOA01000010">
    <property type="protein sequence ID" value="SIT17616.1"/>
    <property type="molecule type" value="Genomic_DNA"/>
</dbReference>
<proteinExistence type="predicted"/>
<dbReference type="GO" id="GO:0005975">
    <property type="term" value="P:carbohydrate metabolic process"/>
    <property type="evidence" value="ECO:0007669"/>
    <property type="project" value="InterPro"/>
</dbReference>
<dbReference type="OrthoDB" id="2748233at2"/>
<sequence length="673" mass="71926">MRTFKTWLLSCASVAIMASSAAWAGEAKVEVLDKSFDVAGGMLAYTEFELSGEPLAEGLGLDLDVLDPNAVNQPTAFDYTAGIESYEYSEEAMYAVNYQSKMGPHIVNGPLNASRGGTLESLGKRVMELTAAVGFSAEELPLNFYPVSFPYSKGMPTFAGKVDTSEVGKDELKLVDAAGKETTVSTSIPAYFRDYASLGWTEDGMSKTFTPAAAGAEMLKDVMWAQDFLGGMHVKESDEEVEAESSTMDQDGKHALGVSAADGVNGVLLTEITWDKLLTLRNQMVYDGKALGGKLTSSYDPKKGALWFPAAVKVTEAEKNGVKAIGKLEVIDGSSTLRNTWMMLWPLAEVYAYSDQRAENKGQNKAFMAVFDGAPFAAAPAANRNVDLSDDVAADDVFSVVSLLTNAQFKNLDALHFNAKEGTFVDRWDGKSAGTTVTTYDAAYTLAALQIFQRSQDALPVGYASADAGEPLGTARAKRAVELIRAQSNFILAKLVGKDGLVADSYEIGKGASASRSLATQFATIRGLSAAFKATGDEKYRTAARKLYLAIEAKMFDKAIGTFADQPGKPTIHTPWTAAAISAGLREALQTLRNQEGEKEPLLDLANLTGRYEHWFRTVINGGAQMSEWLGDSGENIVAGDTTGDTDKDGVPQITKAGVAQVMAAQVKVSAGK</sequence>
<dbReference type="InterPro" id="IPR008928">
    <property type="entry name" value="6-hairpin_glycosidase_sf"/>
</dbReference>
<name>A0A1N7Q475_9PROT</name>
<evidence type="ECO:0000256" key="1">
    <source>
        <dbReference type="SAM" id="SignalP"/>
    </source>
</evidence>
<organism evidence="2 3">
    <name type="scientific">Insolitispirillum peregrinum</name>
    <dbReference type="NCBI Taxonomy" id="80876"/>
    <lineage>
        <taxon>Bacteria</taxon>
        <taxon>Pseudomonadati</taxon>
        <taxon>Pseudomonadota</taxon>
        <taxon>Alphaproteobacteria</taxon>
        <taxon>Rhodospirillales</taxon>
        <taxon>Novispirillaceae</taxon>
        <taxon>Insolitispirillum</taxon>
    </lineage>
</organism>
<keyword evidence="1" id="KW-0732">Signal</keyword>
<feature type="signal peptide" evidence="1">
    <location>
        <begin position="1"/>
        <end position="24"/>
    </location>
</feature>
<accession>A0A1N7Q475</accession>
<feature type="chain" id="PRO_5009943928" evidence="1">
    <location>
        <begin position="25"/>
        <end position="673"/>
    </location>
</feature>
<dbReference type="AlphaFoldDB" id="A0A1N7Q475"/>